<evidence type="ECO:0000313" key="2">
    <source>
        <dbReference type="EMBL" id="GGF18307.1"/>
    </source>
</evidence>
<sequence length="293" mass="32218">MKSKLVSLEDAASLIPSGSSLTIGGSIIRRSPVALIRELLHQKKSGFTVLAYPAGFTTDLLAGAGAVDRVEAVYEGLFQFGFSYNFRRGVEEGRIDIRDFSEVAMASRFRAAAAGLPFAVTDALLGTGMAEHNPEQVREIADPFSGRKLHALPAAESDFTLLHGYTADEYGNVQFPVARDADDLDPVMAKAANRLIVTVEKIVPHSEILKTPNLTYIPHTWVEAIVEVPFGAHPLSCDGYYDEDELHMEDYQRRMKEGDFASYADLYIAKPQNHAEYLAAALTPERLLQLSVR</sequence>
<dbReference type="Gene3D" id="3.40.1080.10">
    <property type="entry name" value="Glutaconate Coenzyme A-transferase"/>
    <property type="match status" value="1"/>
</dbReference>
<dbReference type="SMART" id="SM00882">
    <property type="entry name" value="CoA_trans"/>
    <property type="match status" value="1"/>
</dbReference>
<dbReference type="SUPFAM" id="SSF100950">
    <property type="entry name" value="NagB/RpiA/CoA transferase-like"/>
    <property type="match status" value="1"/>
</dbReference>
<organism evidence="2 3">
    <name type="scientific">Subtercola lobariae</name>
    <dbReference type="NCBI Taxonomy" id="1588641"/>
    <lineage>
        <taxon>Bacteria</taxon>
        <taxon>Bacillati</taxon>
        <taxon>Actinomycetota</taxon>
        <taxon>Actinomycetes</taxon>
        <taxon>Micrococcales</taxon>
        <taxon>Microbacteriaceae</taxon>
        <taxon>Subtercola</taxon>
    </lineage>
</organism>
<dbReference type="PANTHER" id="PTHR13707:SF60">
    <property type="entry name" value="ACETATE COA-TRANSFERASE SUBUNIT ALPHA"/>
    <property type="match status" value="1"/>
</dbReference>
<proteinExistence type="predicted"/>
<dbReference type="RefSeq" id="WP_188674757.1">
    <property type="nucleotide sequence ID" value="NZ_BMGP01000002.1"/>
</dbReference>
<dbReference type="PANTHER" id="PTHR13707">
    <property type="entry name" value="KETOACID-COENZYME A TRANSFERASE"/>
    <property type="match status" value="1"/>
</dbReference>
<dbReference type="Gene3D" id="3.30.30.40">
    <property type="match status" value="1"/>
</dbReference>
<evidence type="ECO:0000256" key="1">
    <source>
        <dbReference type="ARBA" id="ARBA00022679"/>
    </source>
</evidence>
<dbReference type="InterPro" id="IPR004165">
    <property type="entry name" value="CoA_trans_fam_I"/>
</dbReference>
<reference evidence="2 3" key="1">
    <citation type="journal article" date="2014" name="Int. J. Syst. Evol. Microbiol.">
        <title>Complete genome sequence of Corynebacterium casei LMG S-19264T (=DSM 44701T), isolated from a smear-ripened cheese.</title>
        <authorList>
            <consortium name="US DOE Joint Genome Institute (JGI-PGF)"/>
            <person name="Walter F."/>
            <person name="Albersmeier A."/>
            <person name="Kalinowski J."/>
            <person name="Ruckert C."/>
        </authorList>
    </citation>
    <scope>NUCLEOTIDE SEQUENCE [LARGE SCALE GENOMIC DNA]</scope>
    <source>
        <strain evidence="2 3">CGMCC 1.12976</strain>
    </source>
</reference>
<keyword evidence="1 2" id="KW-0808">Transferase</keyword>
<protein>
    <submittedName>
        <fullName evidence="2">CoA transferase subunit A</fullName>
    </submittedName>
</protein>
<keyword evidence="3" id="KW-1185">Reference proteome</keyword>
<dbReference type="AlphaFoldDB" id="A0A917B312"/>
<gene>
    <name evidence="2" type="ORF">GCM10011399_10010</name>
</gene>
<dbReference type="InterPro" id="IPR037171">
    <property type="entry name" value="NagB/RpiA_transferase-like"/>
</dbReference>
<accession>A0A917B312</accession>
<evidence type="ECO:0000313" key="3">
    <source>
        <dbReference type="Proteomes" id="UP000598775"/>
    </source>
</evidence>
<dbReference type="Pfam" id="PF01144">
    <property type="entry name" value="CoA_trans"/>
    <property type="match status" value="1"/>
</dbReference>
<dbReference type="Proteomes" id="UP000598775">
    <property type="component" value="Unassembled WGS sequence"/>
</dbReference>
<dbReference type="EMBL" id="BMGP01000002">
    <property type="protein sequence ID" value="GGF18307.1"/>
    <property type="molecule type" value="Genomic_DNA"/>
</dbReference>
<dbReference type="GO" id="GO:0008410">
    <property type="term" value="F:CoA-transferase activity"/>
    <property type="evidence" value="ECO:0007669"/>
    <property type="project" value="InterPro"/>
</dbReference>
<comment type="caution">
    <text evidence="2">The sequence shown here is derived from an EMBL/GenBank/DDBJ whole genome shotgun (WGS) entry which is preliminary data.</text>
</comment>
<name>A0A917B312_9MICO</name>